<evidence type="ECO:0000259" key="1">
    <source>
        <dbReference type="Pfam" id="PF13460"/>
    </source>
</evidence>
<proteinExistence type="predicted"/>
<protein>
    <submittedName>
        <fullName evidence="2">Nucleoside-diphosphate-sugar epimerase</fullName>
    </submittedName>
</protein>
<dbReference type="STRING" id="1291734.FD02_GL000208"/>
<dbReference type="SUPFAM" id="SSF51735">
    <property type="entry name" value="NAD(P)-binding Rossmann-fold domains"/>
    <property type="match status" value="1"/>
</dbReference>
<dbReference type="InterPro" id="IPR016040">
    <property type="entry name" value="NAD(P)-bd_dom"/>
</dbReference>
<dbReference type="Pfam" id="PF13460">
    <property type="entry name" value="NAD_binding_10"/>
    <property type="match status" value="1"/>
</dbReference>
<keyword evidence="3" id="KW-1185">Reference proteome</keyword>
<evidence type="ECO:0000313" key="3">
    <source>
        <dbReference type="Proteomes" id="UP000051804"/>
    </source>
</evidence>
<accession>A0A0R1JI38</accession>
<dbReference type="PANTHER" id="PTHR15020">
    <property type="entry name" value="FLAVIN REDUCTASE-RELATED"/>
    <property type="match status" value="1"/>
</dbReference>
<dbReference type="RefSeq" id="WP_056951685.1">
    <property type="nucleotide sequence ID" value="NZ_AZDJ01000030.1"/>
</dbReference>
<sequence length="205" mass="21909">MKIFVIGAHGQVGQLLVNTLSENDFQVIGGYRDPATQAPQATTEFTPVAFDLNAPIATLAAKMQGADAVIFAAGSQGKALLAVDLDGAVKAMLAAEAAGIKRFIQLSAFHADDRVHWPDSLHDYYIAKYYADEWLRHRTQLDYVIVAPTTLTNGEATGTLTTEPTATSTITRQDVASVLARAVTSDLHRETLNIANGAVPIAQCL</sequence>
<evidence type="ECO:0000313" key="2">
    <source>
        <dbReference type="EMBL" id="KRK71024.1"/>
    </source>
</evidence>
<dbReference type="EMBL" id="AZDJ01000030">
    <property type="protein sequence ID" value="KRK71024.1"/>
    <property type="molecule type" value="Genomic_DNA"/>
</dbReference>
<dbReference type="CDD" id="cd05243">
    <property type="entry name" value="SDR_a5"/>
    <property type="match status" value="1"/>
</dbReference>
<feature type="domain" description="NAD(P)-binding" evidence="1">
    <location>
        <begin position="7"/>
        <end position="185"/>
    </location>
</feature>
<organism evidence="2 3">
    <name type="scientific">Lacticaseibacillus nasuensis JCM 17158</name>
    <dbReference type="NCBI Taxonomy" id="1291734"/>
    <lineage>
        <taxon>Bacteria</taxon>
        <taxon>Bacillati</taxon>
        <taxon>Bacillota</taxon>
        <taxon>Bacilli</taxon>
        <taxon>Lactobacillales</taxon>
        <taxon>Lactobacillaceae</taxon>
        <taxon>Lacticaseibacillus</taxon>
    </lineage>
</organism>
<dbReference type="AlphaFoldDB" id="A0A0R1JI38"/>
<comment type="caution">
    <text evidence="2">The sequence shown here is derived from an EMBL/GenBank/DDBJ whole genome shotgun (WGS) entry which is preliminary data.</text>
</comment>
<name>A0A0R1JI38_9LACO</name>
<dbReference type="Gene3D" id="3.40.50.720">
    <property type="entry name" value="NAD(P)-binding Rossmann-like Domain"/>
    <property type="match status" value="1"/>
</dbReference>
<dbReference type="PANTHER" id="PTHR15020:SF50">
    <property type="entry name" value="UPF0659 PROTEIN YMR090W"/>
    <property type="match status" value="1"/>
</dbReference>
<gene>
    <name evidence="2" type="ORF">FD02_GL000208</name>
</gene>
<dbReference type="InterPro" id="IPR036291">
    <property type="entry name" value="NAD(P)-bd_dom_sf"/>
</dbReference>
<reference evidence="2 3" key="1">
    <citation type="journal article" date="2015" name="Genome Announc.">
        <title>Expanding the biotechnology potential of lactobacilli through comparative genomics of 213 strains and associated genera.</title>
        <authorList>
            <person name="Sun Z."/>
            <person name="Harris H.M."/>
            <person name="McCann A."/>
            <person name="Guo C."/>
            <person name="Argimon S."/>
            <person name="Zhang W."/>
            <person name="Yang X."/>
            <person name="Jeffery I.B."/>
            <person name="Cooney J.C."/>
            <person name="Kagawa T.F."/>
            <person name="Liu W."/>
            <person name="Song Y."/>
            <person name="Salvetti E."/>
            <person name="Wrobel A."/>
            <person name="Rasinkangas P."/>
            <person name="Parkhill J."/>
            <person name="Rea M.C."/>
            <person name="O'Sullivan O."/>
            <person name="Ritari J."/>
            <person name="Douillard F.P."/>
            <person name="Paul Ross R."/>
            <person name="Yang R."/>
            <person name="Briner A.E."/>
            <person name="Felis G.E."/>
            <person name="de Vos W.M."/>
            <person name="Barrangou R."/>
            <person name="Klaenhammer T.R."/>
            <person name="Caufield P.W."/>
            <person name="Cui Y."/>
            <person name="Zhang H."/>
            <person name="O'Toole P.W."/>
        </authorList>
    </citation>
    <scope>NUCLEOTIDE SEQUENCE [LARGE SCALE GENOMIC DNA]</scope>
    <source>
        <strain evidence="2 3">JCM 17158</strain>
    </source>
</reference>
<dbReference type="Proteomes" id="UP000051804">
    <property type="component" value="Unassembled WGS sequence"/>
</dbReference>
<dbReference type="PATRIC" id="fig|1291734.4.peg.216"/>
<dbReference type="OrthoDB" id="9785372at2"/>